<feature type="transmembrane region" description="Helical" evidence="4">
    <location>
        <begin position="192"/>
        <end position="217"/>
    </location>
</feature>
<evidence type="ECO:0000313" key="6">
    <source>
        <dbReference type="EMBL" id="CCK76514.1"/>
    </source>
</evidence>
<dbReference type="EC" id="2.7.7.65" evidence="2"/>
<evidence type="ECO:0000259" key="5">
    <source>
        <dbReference type="PROSITE" id="PS50887"/>
    </source>
</evidence>
<dbReference type="Proteomes" id="UP000032749">
    <property type="component" value="Chromosome"/>
</dbReference>
<dbReference type="CDD" id="cd01949">
    <property type="entry name" value="GGDEF"/>
    <property type="match status" value="1"/>
</dbReference>
<comment type="catalytic activity">
    <reaction evidence="3">
        <text>2 GTP = 3',3'-c-di-GMP + 2 diphosphate</text>
        <dbReference type="Rhea" id="RHEA:24898"/>
        <dbReference type="ChEBI" id="CHEBI:33019"/>
        <dbReference type="ChEBI" id="CHEBI:37565"/>
        <dbReference type="ChEBI" id="CHEBI:58805"/>
        <dbReference type="EC" id="2.7.7.65"/>
    </reaction>
</comment>
<dbReference type="InterPro" id="IPR043128">
    <property type="entry name" value="Rev_trsase/Diguanyl_cyclase"/>
</dbReference>
<dbReference type="EMBL" id="FO203512">
    <property type="protein sequence ID" value="CCK76514.1"/>
    <property type="molecule type" value="Genomic_DNA"/>
</dbReference>
<dbReference type="Pfam" id="PF00990">
    <property type="entry name" value="GGDEF"/>
    <property type="match status" value="1"/>
</dbReference>
<dbReference type="STRING" id="698738.OLEAN_C23380"/>
<keyword evidence="4" id="KW-0812">Transmembrane</keyword>
<feature type="transmembrane region" description="Helical" evidence="4">
    <location>
        <begin position="57"/>
        <end position="77"/>
    </location>
</feature>
<evidence type="ECO:0000256" key="4">
    <source>
        <dbReference type="SAM" id="Phobius"/>
    </source>
</evidence>
<feature type="transmembrane region" description="Helical" evidence="4">
    <location>
        <begin position="139"/>
        <end position="156"/>
    </location>
</feature>
<evidence type="ECO:0000256" key="3">
    <source>
        <dbReference type="ARBA" id="ARBA00034247"/>
    </source>
</evidence>
<dbReference type="OrthoDB" id="5756373at2"/>
<dbReference type="GO" id="GO:1902201">
    <property type="term" value="P:negative regulation of bacterial-type flagellum-dependent cell motility"/>
    <property type="evidence" value="ECO:0007669"/>
    <property type="project" value="TreeGrafter"/>
</dbReference>
<proteinExistence type="predicted"/>
<feature type="transmembrane region" description="Helical" evidence="4">
    <location>
        <begin position="83"/>
        <end position="103"/>
    </location>
</feature>
<dbReference type="InterPro" id="IPR029787">
    <property type="entry name" value="Nucleotide_cyclase"/>
</dbReference>
<accession>R4YUB8</accession>
<name>R4YUB8_OLEAN</name>
<dbReference type="PANTHER" id="PTHR45138">
    <property type="entry name" value="REGULATORY COMPONENTS OF SENSORY TRANSDUCTION SYSTEM"/>
    <property type="match status" value="1"/>
</dbReference>
<dbReference type="FunFam" id="3.30.70.270:FF:000001">
    <property type="entry name" value="Diguanylate cyclase domain protein"/>
    <property type="match status" value="1"/>
</dbReference>
<evidence type="ECO:0000313" key="7">
    <source>
        <dbReference type="Proteomes" id="UP000032749"/>
    </source>
</evidence>
<dbReference type="NCBIfam" id="TIGR00254">
    <property type="entry name" value="GGDEF"/>
    <property type="match status" value="1"/>
</dbReference>
<dbReference type="KEGG" id="oai:OLEAN_C23380"/>
<keyword evidence="7" id="KW-1185">Reference proteome</keyword>
<dbReference type="InterPro" id="IPR050469">
    <property type="entry name" value="Diguanylate_Cyclase"/>
</dbReference>
<dbReference type="SUPFAM" id="SSF55073">
    <property type="entry name" value="Nucleotide cyclase"/>
    <property type="match status" value="1"/>
</dbReference>
<feature type="transmembrane region" description="Helical" evidence="4">
    <location>
        <begin position="163"/>
        <end position="180"/>
    </location>
</feature>
<dbReference type="PATRIC" id="fig|698738.3.peg.2419"/>
<reference evidence="6 7" key="1">
    <citation type="journal article" date="2013" name="Nat. Commun.">
        <title>Genome sequence and functional genomic analysis of the oil-degrading bacterium Oleispira antarctica.</title>
        <authorList>
            <person name="Kube M."/>
            <person name="Chernikova T.N."/>
            <person name="Al-Ramahi Y."/>
            <person name="Beloqui A."/>
            <person name="Lopez-Cortez N."/>
            <person name="Guazzaroni M.E."/>
            <person name="Heipieper H.J."/>
            <person name="Klages S."/>
            <person name="Kotsyurbenko O.R."/>
            <person name="Langer I."/>
            <person name="Nechitaylo T.Y."/>
            <person name="Lunsdorf H."/>
            <person name="Fernandez M."/>
            <person name="Juarez S."/>
            <person name="Ciordia S."/>
            <person name="Singer A."/>
            <person name="Kagan O."/>
            <person name="Egorova O."/>
            <person name="Petit P.A."/>
            <person name="Stogios P."/>
            <person name="Kim Y."/>
            <person name="Tchigvintsev A."/>
            <person name="Flick R."/>
            <person name="Denaro R."/>
            <person name="Genovese M."/>
            <person name="Albar J.P."/>
            <person name="Reva O.N."/>
            <person name="Martinez-Gomariz M."/>
            <person name="Tran H."/>
            <person name="Ferrer M."/>
            <person name="Savchenko A."/>
            <person name="Yakunin A.F."/>
            <person name="Yakimov M.M."/>
            <person name="Golyshina O.V."/>
            <person name="Reinhardt R."/>
            <person name="Golyshin P.N."/>
        </authorList>
    </citation>
    <scope>NUCLEOTIDE SEQUENCE [LARGE SCALE GENOMIC DNA]</scope>
</reference>
<evidence type="ECO:0000256" key="1">
    <source>
        <dbReference type="ARBA" id="ARBA00001946"/>
    </source>
</evidence>
<feature type="transmembrane region" description="Helical" evidence="4">
    <location>
        <begin position="110"/>
        <end position="133"/>
    </location>
</feature>
<dbReference type="PANTHER" id="PTHR45138:SF9">
    <property type="entry name" value="DIGUANYLATE CYCLASE DGCM-RELATED"/>
    <property type="match status" value="1"/>
</dbReference>
<dbReference type="HOGENOM" id="CLU_000445_11_2_6"/>
<evidence type="ECO:0000256" key="2">
    <source>
        <dbReference type="ARBA" id="ARBA00012528"/>
    </source>
</evidence>
<feature type="domain" description="GGDEF" evidence="5">
    <location>
        <begin position="281"/>
        <end position="414"/>
    </location>
</feature>
<dbReference type="GO" id="GO:0052621">
    <property type="term" value="F:diguanylate cyclase activity"/>
    <property type="evidence" value="ECO:0007669"/>
    <property type="project" value="UniProtKB-EC"/>
</dbReference>
<gene>
    <name evidence="6" type="ORF">OLEAN_C23380</name>
</gene>
<dbReference type="InterPro" id="IPR000160">
    <property type="entry name" value="GGDEF_dom"/>
</dbReference>
<keyword evidence="4" id="KW-1133">Transmembrane helix</keyword>
<organism evidence="6 7">
    <name type="scientific">Oleispira antarctica RB-8</name>
    <dbReference type="NCBI Taxonomy" id="698738"/>
    <lineage>
        <taxon>Bacteria</taxon>
        <taxon>Pseudomonadati</taxon>
        <taxon>Pseudomonadota</taxon>
        <taxon>Gammaproteobacteria</taxon>
        <taxon>Oceanospirillales</taxon>
        <taxon>Oceanospirillaceae</taxon>
        <taxon>Oleispira</taxon>
    </lineage>
</organism>
<sequence>MVSTTQLFNEQLEKLEQQINRYQGLLSLGFKRLQFPSEIEKDYIECSNTLFIDSSRLILSFGILLYLAFGFSDYALGQEQADMLWVVRIVIAAIMLTGIGFVFNRRLVHWVIKVTSLGMVVVGLSIVLFMYILEEPYSYAYHLGLIPWQVFVLVSLRSYLRAITVSSIIVYSAYIAVAYTKEYIPYHPEVDHLAYITLPLFTAFWGLLIAMGIYLGYQIEKSARMGYVKNRLLSLDAQRLTLLSEELHLLSTTDSLTGLSNRRHFEHCFDLEWRRAVRTQDSIALIMIDIDHFKKYNDFYGHQSGDKCLRQVCTALQSYAQRSGELVVRYGGEEFLVLLPRMTLASAQAIAENICRKVRGLNISHAQSNEQYVTISLGVAAMVPSMSDNEENLLRDADRCLYQAKAEGRNCVVS</sequence>
<dbReference type="Gene3D" id="3.30.70.270">
    <property type="match status" value="1"/>
</dbReference>
<comment type="cofactor">
    <cofactor evidence="1">
        <name>Mg(2+)</name>
        <dbReference type="ChEBI" id="CHEBI:18420"/>
    </cofactor>
</comment>
<dbReference type="AlphaFoldDB" id="R4YUB8"/>
<dbReference type="PROSITE" id="PS50887">
    <property type="entry name" value="GGDEF"/>
    <property type="match status" value="1"/>
</dbReference>
<protein>
    <recommendedName>
        <fullName evidence="2">diguanylate cyclase</fullName>
        <ecNumber evidence="2">2.7.7.65</ecNumber>
    </recommendedName>
</protein>
<dbReference type="GO" id="GO:0005886">
    <property type="term" value="C:plasma membrane"/>
    <property type="evidence" value="ECO:0007669"/>
    <property type="project" value="TreeGrafter"/>
</dbReference>
<keyword evidence="4" id="KW-0472">Membrane</keyword>
<dbReference type="GO" id="GO:0043709">
    <property type="term" value="P:cell adhesion involved in single-species biofilm formation"/>
    <property type="evidence" value="ECO:0007669"/>
    <property type="project" value="TreeGrafter"/>
</dbReference>
<dbReference type="SMART" id="SM00267">
    <property type="entry name" value="GGDEF"/>
    <property type="match status" value="1"/>
</dbReference>